<evidence type="ECO:0000256" key="3">
    <source>
        <dbReference type="ARBA" id="ARBA00023125"/>
    </source>
</evidence>
<keyword evidence="4" id="KW-0804">Transcription</keyword>
<feature type="coiled-coil region" evidence="7">
    <location>
        <begin position="79"/>
        <end position="117"/>
    </location>
</feature>
<accession>A0A6A4KV91</accession>
<protein>
    <recommendedName>
        <fullName evidence="9">WRKY domain-containing protein</fullName>
    </recommendedName>
</protein>
<feature type="region of interest" description="Disordered" evidence="8">
    <location>
        <begin position="1"/>
        <end position="71"/>
    </location>
</feature>
<dbReference type="EMBL" id="QEFC01003719">
    <property type="protein sequence ID" value="KAE9446905.1"/>
    <property type="molecule type" value="Genomic_DNA"/>
</dbReference>
<dbReference type="AlphaFoldDB" id="A0A6A4KV91"/>
<feature type="compositionally biased region" description="Basic and acidic residues" evidence="8">
    <location>
        <begin position="15"/>
        <end position="31"/>
    </location>
</feature>
<name>A0A6A4KV91_9ERIC</name>
<evidence type="ECO:0000256" key="4">
    <source>
        <dbReference type="ARBA" id="ARBA00023163"/>
    </source>
</evidence>
<keyword evidence="5" id="KW-0539">Nucleus</keyword>
<organism evidence="11 12">
    <name type="scientific">Rhododendron williamsianum</name>
    <dbReference type="NCBI Taxonomy" id="262921"/>
    <lineage>
        <taxon>Eukaryota</taxon>
        <taxon>Viridiplantae</taxon>
        <taxon>Streptophyta</taxon>
        <taxon>Embryophyta</taxon>
        <taxon>Tracheophyta</taxon>
        <taxon>Spermatophyta</taxon>
        <taxon>Magnoliopsida</taxon>
        <taxon>eudicotyledons</taxon>
        <taxon>Gunneridae</taxon>
        <taxon>Pentapetalae</taxon>
        <taxon>asterids</taxon>
        <taxon>Ericales</taxon>
        <taxon>Ericaceae</taxon>
        <taxon>Ericoideae</taxon>
        <taxon>Rhodoreae</taxon>
        <taxon>Rhododendron</taxon>
    </lineage>
</organism>
<evidence type="ECO:0000256" key="8">
    <source>
        <dbReference type="SAM" id="MobiDB-lite"/>
    </source>
</evidence>
<dbReference type="InterPro" id="IPR036576">
    <property type="entry name" value="WRKY_dom_sf"/>
</dbReference>
<evidence type="ECO:0000313" key="10">
    <source>
        <dbReference type="EMBL" id="KAE9446905.1"/>
    </source>
</evidence>
<dbReference type="GO" id="GO:0043565">
    <property type="term" value="F:sequence-specific DNA binding"/>
    <property type="evidence" value="ECO:0007669"/>
    <property type="project" value="InterPro"/>
</dbReference>
<evidence type="ECO:0000256" key="2">
    <source>
        <dbReference type="ARBA" id="ARBA00023015"/>
    </source>
</evidence>
<comment type="subcellular location">
    <subcellularLocation>
        <location evidence="1">Nucleus</location>
    </subcellularLocation>
</comment>
<feature type="domain" description="WRKY" evidence="9">
    <location>
        <begin position="233"/>
        <end position="299"/>
    </location>
</feature>
<dbReference type="PANTHER" id="PTHR31429:SF54">
    <property type="entry name" value="WRKY TRANSCRIPTION FACTOR 9-RELATED"/>
    <property type="match status" value="1"/>
</dbReference>
<feature type="region of interest" description="Disordered" evidence="8">
    <location>
        <begin position="480"/>
        <end position="519"/>
    </location>
</feature>
<keyword evidence="7" id="KW-0175">Coiled coil</keyword>
<dbReference type="Pfam" id="PF03106">
    <property type="entry name" value="WRKY"/>
    <property type="match status" value="1"/>
</dbReference>
<gene>
    <name evidence="11" type="ORF">C3L33_21187</name>
    <name evidence="10" type="ORF">C3L33_21188</name>
</gene>
<dbReference type="GO" id="GO:0003700">
    <property type="term" value="F:DNA-binding transcription factor activity"/>
    <property type="evidence" value="ECO:0007669"/>
    <property type="project" value="InterPro"/>
</dbReference>
<reference evidence="11 12" key="1">
    <citation type="journal article" date="2019" name="Genome Biol. Evol.">
        <title>The Rhododendron genome and chromosomal organization provide insight into shared whole-genome duplications across the heath family (Ericaceae).</title>
        <authorList>
            <person name="Soza V.L."/>
            <person name="Lindsley D."/>
            <person name="Waalkes A."/>
            <person name="Ramage E."/>
            <person name="Patwardhan R.P."/>
            <person name="Burton J.N."/>
            <person name="Adey A."/>
            <person name="Kumar A."/>
            <person name="Qiu R."/>
            <person name="Shendure J."/>
            <person name="Hall B."/>
        </authorList>
    </citation>
    <scope>NUCLEOTIDE SEQUENCE [LARGE SCALE GENOMIC DNA]</scope>
    <source>
        <strain evidence="11">RSF 1966-606</strain>
    </source>
</reference>
<dbReference type="Proteomes" id="UP000428333">
    <property type="component" value="Linkage Group LG13"/>
</dbReference>
<dbReference type="SUPFAM" id="SSF118290">
    <property type="entry name" value="WRKY DNA-binding domain"/>
    <property type="match status" value="1"/>
</dbReference>
<dbReference type="FunFam" id="2.20.25.80:FF:000002">
    <property type="entry name" value="probable WRKY transcription factor 31"/>
    <property type="match status" value="1"/>
</dbReference>
<keyword evidence="2" id="KW-0805">Transcription regulation</keyword>
<evidence type="ECO:0000256" key="7">
    <source>
        <dbReference type="SAM" id="Coils"/>
    </source>
</evidence>
<evidence type="ECO:0000256" key="1">
    <source>
        <dbReference type="ARBA" id="ARBA00004123"/>
    </source>
</evidence>
<dbReference type="Gene3D" id="2.20.25.80">
    <property type="entry name" value="WRKY domain"/>
    <property type="match status" value="1"/>
</dbReference>
<dbReference type="SMART" id="SM00774">
    <property type="entry name" value="WRKY"/>
    <property type="match status" value="1"/>
</dbReference>
<dbReference type="GO" id="GO:0005634">
    <property type="term" value="C:nucleus"/>
    <property type="evidence" value="ECO:0007669"/>
    <property type="project" value="UniProtKB-SubCell"/>
</dbReference>
<dbReference type="InterPro" id="IPR044810">
    <property type="entry name" value="WRKY_plant"/>
</dbReference>
<dbReference type="OrthoDB" id="779182at2759"/>
<feature type="compositionally biased region" description="Acidic residues" evidence="8">
    <location>
        <begin position="51"/>
        <end position="62"/>
    </location>
</feature>
<feature type="region of interest" description="Disordered" evidence="8">
    <location>
        <begin position="124"/>
        <end position="196"/>
    </location>
</feature>
<feature type="compositionally biased region" description="Basic and acidic residues" evidence="8">
    <location>
        <begin position="178"/>
        <end position="196"/>
    </location>
</feature>
<comment type="caution">
    <text evidence="11">The sequence shown here is derived from an EMBL/GenBank/DDBJ whole genome shotgun (WGS) entry which is preliminary data.</text>
</comment>
<proteinExistence type="inferred from homology"/>
<dbReference type="InterPro" id="IPR003657">
    <property type="entry name" value="WRKY_dom"/>
</dbReference>
<evidence type="ECO:0000313" key="12">
    <source>
        <dbReference type="Proteomes" id="UP000428333"/>
    </source>
</evidence>
<evidence type="ECO:0000313" key="11">
    <source>
        <dbReference type="EMBL" id="KAE9446917.1"/>
    </source>
</evidence>
<evidence type="ECO:0000259" key="9">
    <source>
        <dbReference type="PROSITE" id="PS50811"/>
    </source>
</evidence>
<dbReference type="PANTHER" id="PTHR31429">
    <property type="entry name" value="WRKY TRANSCRIPTION FACTOR 36-RELATED"/>
    <property type="match status" value="1"/>
</dbReference>
<evidence type="ECO:0000256" key="5">
    <source>
        <dbReference type="ARBA" id="ARBA00023242"/>
    </source>
</evidence>
<feature type="non-terminal residue" evidence="11">
    <location>
        <position position="1"/>
    </location>
</feature>
<feature type="compositionally biased region" description="Polar residues" evidence="8">
    <location>
        <begin position="146"/>
        <end position="156"/>
    </location>
</feature>
<evidence type="ECO:0000256" key="6">
    <source>
        <dbReference type="ARBA" id="ARBA00061007"/>
    </source>
</evidence>
<keyword evidence="3" id="KW-0238">DNA-binding</keyword>
<dbReference type="EMBL" id="QEFC01003718">
    <property type="protein sequence ID" value="KAE9446917.1"/>
    <property type="molecule type" value="Genomic_DNA"/>
</dbReference>
<sequence length="519" mass="56234">MGAGRDESSEMEIDLSLKLDTQKDDSSKADDDQQVSNDPNPKQAENNKEGEAEEEVLEDDASVDMSLQENSNTEEVFVLQMEMNKMKEENKMLKKAVDQAMKNYYDLQMKIEAIQQNNKKKDPKFFLSLNGNDNIDEANRSPRTLDMNSQTPSTPSQEDDPRESELGLSLGIQTSARQDQEIREEDHNNKEESKELDAARFSQNKLHRGELAGVTNVASPPNRKARVSVRARCQTATMNDGCQWRKYGQKISKGNPCPRAYYRCTVAPGCPVRKQVQRCLEDMSILITTYEGTHNHPLPVGATAMASTTSTAAASFMLVDSSNPLSNGMSNASFNQLPSFPYHTPHMMNPLSPYTTSIRNLNPNDPSKGIVLDLTNNNPCDTPQFHAAAAAAGSSSSAAQLGFPWMFNKPSNHMGSYAAANSLFGNSRGSGDQGGWRSGGEESKSLAENVSAIASDPKFRVAVAAAISSLISKETLAGNHPAAGPSLGANDHGEGGSSGGNNWVLESFSANGKRKGSSP</sequence>
<keyword evidence="12" id="KW-1185">Reference proteome</keyword>
<dbReference type="PROSITE" id="PS50811">
    <property type="entry name" value="WRKY"/>
    <property type="match status" value="1"/>
</dbReference>
<comment type="similarity">
    <text evidence="6">Belongs to the WRKY group II-b family.</text>
</comment>